<organism evidence="2 3">
    <name type="scientific">Oceaniradius stylonematis</name>
    <dbReference type="NCBI Taxonomy" id="2184161"/>
    <lineage>
        <taxon>Bacteria</taxon>
        <taxon>Pseudomonadati</taxon>
        <taxon>Pseudomonadota</taxon>
        <taxon>Alphaproteobacteria</taxon>
        <taxon>Hyphomicrobiales</taxon>
        <taxon>Ahrensiaceae</taxon>
        <taxon>Oceaniradius</taxon>
    </lineage>
</organism>
<dbReference type="PANTHER" id="PTHR39203:SF1">
    <property type="entry name" value="CYTOPLASMIC PROTEIN"/>
    <property type="match status" value="1"/>
</dbReference>
<gene>
    <name evidence="2" type="ORF">DEM25_016540</name>
</gene>
<feature type="domain" description="ASCH" evidence="1">
    <location>
        <begin position="27"/>
        <end position="148"/>
    </location>
</feature>
<dbReference type="RefSeq" id="WP_109768427.1">
    <property type="nucleotide sequence ID" value="NZ_QFWV02000009.1"/>
</dbReference>
<comment type="caution">
    <text evidence="2">The sequence shown here is derived from an EMBL/GenBank/DDBJ whole genome shotgun (WGS) entry which is preliminary data.</text>
</comment>
<evidence type="ECO:0000313" key="2">
    <source>
        <dbReference type="EMBL" id="RKF05405.1"/>
    </source>
</evidence>
<reference evidence="2 3" key="1">
    <citation type="journal article" date="2018" name="Int. J. Syst. Bacteriol.">
        <title>Oceaniradius stylonemae gen. nov., sp. nov., isolated from a red alga, Stylonema cornu-cervi.</title>
        <authorList>
            <person name="Jeong S."/>
        </authorList>
    </citation>
    <scope>NUCLEOTIDE SEQUENCE [LARGE SCALE GENOMIC DNA]</scope>
    <source>
        <strain evidence="2 3">StC1</strain>
    </source>
</reference>
<accession>A0A3A8A5D2</accession>
<dbReference type="EMBL" id="QFWV02000009">
    <property type="protein sequence ID" value="RKF05405.1"/>
    <property type="molecule type" value="Genomic_DNA"/>
</dbReference>
<dbReference type="InterPro" id="IPR015947">
    <property type="entry name" value="PUA-like_sf"/>
</dbReference>
<dbReference type="PANTHER" id="PTHR39203">
    <property type="entry name" value="CYTOPLASMIC PROTEIN-RELATED"/>
    <property type="match status" value="1"/>
</dbReference>
<protein>
    <submittedName>
        <fullName evidence="2">ASCH domain-containing protein</fullName>
    </submittedName>
</protein>
<proteinExistence type="predicted"/>
<dbReference type="Gene3D" id="3.10.400.10">
    <property type="entry name" value="Sulfate adenylyltransferase"/>
    <property type="match status" value="1"/>
</dbReference>
<name>A0A3A8A5D2_9HYPH</name>
<dbReference type="SUPFAM" id="SSF88697">
    <property type="entry name" value="PUA domain-like"/>
    <property type="match status" value="1"/>
</dbReference>
<dbReference type="InterPro" id="IPR009326">
    <property type="entry name" value="DUF984"/>
</dbReference>
<evidence type="ECO:0000313" key="3">
    <source>
        <dbReference type="Proteomes" id="UP000246132"/>
    </source>
</evidence>
<dbReference type="InterPro" id="IPR007374">
    <property type="entry name" value="ASCH_domain"/>
</dbReference>
<dbReference type="Pfam" id="PF04266">
    <property type="entry name" value="ASCH"/>
    <property type="match status" value="1"/>
</dbReference>
<dbReference type="Proteomes" id="UP000246132">
    <property type="component" value="Unassembled WGS sequence"/>
</dbReference>
<dbReference type="SMART" id="SM01022">
    <property type="entry name" value="ASCH"/>
    <property type="match status" value="1"/>
</dbReference>
<keyword evidence="3" id="KW-1185">Reference proteome</keyword>
<dbReference type="OrthoDB" id="9807542at2"/>
<evidence type="ECO:0000259" key="1">
    <source>
        <dbReference type="SMART" id="SM01022"/>
    </source>
</evidence>
<sequence length="163" mass="17976">MNAEVSRFWSRFRAAHPDAGSEPFDVFRVGDTDESADGGADLIVSGIKTATSSLPEELVDIGIPFPGALSVVIDGNARPRAVVETMQVSQTPFGEVDAMFAHDYGEWDRTLETWKARNGAHYRAVCEGLGLEWHEQRELICERFKVVFSDTAHHAPSRSMSHG</sequence>
<dbReference type="AlphaFoldDB" id="A0A3A8A5D2"/>